<name>A0A7W8EDE5_9ACTN</name>
<evidence type="ECO:0000256" key="4">
    <source>
        <dbReference type="ARBA" id="ARBA00022475"/>
    </source>
</evidence>
<dbReference type="Pfam" id="PF01032">
    <property type="entry name" value="FecCD"/>
    <property type="match status" value="1"/>
</dbReference>
<dbReference type="Gene3D" id="1.10.3470.10">
    <property type="entry name" value="ABC transporter involved in vitamin B12 uptake, BtuC"/>
    <property type="match status" value="1"/>
</dbReference>
<dbReference type="GO" id="GO:0022857">
    <property type="term" value="F:transmembrane transporter activity"/>
    <property type="evidence" value="ECO:0007669"/>
    <property type="project" value="InterPro"/>
</dbReference>
<feature type="transmembrane region" description="Helical" evidence="8">
    <location>
        <begin position="73"/>
        <end position="90"/>
    </location>
</feature>
<dbReference type="CDD" id="cd06550">
    <property type="entry name" value="TM_ABC_iron-siderophores_like"/>
    <property type="match status" value="1"/>
</dbReference>
<feature type="transmembrane region" description="Helical" evidence="8">
    <location>
        <begin position="204"/>
        <end position="227"/>
    </location>
</feature>
<feature type="transmembrane region" description="Helical" evidence="8">
    <location>
        <begin position="129"/>
        <end position="148"/>
    </location>
</feature>
<keyword evidence="3" id="KW-0813">Transport</keyword>
<dbReference type="PANTHER" id="PTHR30472">
    <property type="entry name" value="FERRIC ENTEROBACTIN TRANSPORT SYSTEM PERMEASE PROTEIN"/>
    <property type="match status" value="1"/>
</dbReference>
<dbReference type="Proteomes" id="UP000568380">
    <property type="component" value="Unassembled WGS sequence"/>
</dbReference>
<gene>
    <name evidence="9" type="ORF">HNR40_001944</name>
</gene>
<keyword evidence="10" id="KW-1185">Reference proteome</keyword>
<keyword evidence="5 8" id="KW-0812">Transmembrane</keyword>
<feature type="transmembrane region" description="Helical" evidence="8">
    <location>
        <begin position="290"/>
        <end position="308"/>
    </location>
</feature>
<evidence type="ECO:0000256" key="5">
    <source>
        <dbReference type="ARBA" id="ARBA00022692"/>
    </source>
</evidence>
<evidence type="ECO:0000256" key="8">
    <source>
        <dbReference type="SAM" id="Phobius"/>
    </source>
</evidence>
<feature type="transmembrane region" description="Helical" evidence="8">
    <location>
        <begin position="320"/>
        <end position="337"/>
    </location>
</feature>
<dbReference type="InterPro" id="IPR037294">
    <property type="entry name" value="ABC_BtuC-like"/>
</dbReference>
<proteinExistence type="inferred from homology"/>
<dbReference type="SUPFAM" id="SSF81345">
    <property type="entry name" value="ABC transporter involved in vitamin B12 uptake, BtuC"/>
    <property type="match status" value="1"/>
</dbReference>
<sequence>MSTRTLPAPVVARAGHRRLTLGLGVAAVILLLLMAASLSLGAENVPFADVWQSLTAGGTDADVIVRGVRLPRTILAVLVGAALATAGALMQALSRNPLAEPGLLGVNAGAALGVVIAMAHLGVASLTGYVWFALIGAGIATVAVYTLGSAGTAGASPARLALAGAAITAALTGVISAIVLLSSTVFNGFRAWSVGTLSGRTAPVVIQVAPFIVVGIVLTLFLVSSLNALALGEDAAKGLGANVGRTRLLGVVATTLLCGAATAAAGPISFVGLVVPHMVRTFTGPDHRWLLPYCLLAGPILMVAADLAGRLIARPGELPTALVTAIVGAPVFVYLIRRRRMAGL</sequence>
<evidence type="ECO:0000256" key="1">
    <source>
        <dbReference type="ARBA" id="ARBA00004651"/>
    </source>
</evidence>
<accession>A0A7W8EDE5</accession>
<feature type="transmembrane region" description="Helical" evidence="8">
    <location>
        <begin position="248"/>
        <end position="270"/>
    </location>
</feature>
<dbReference type="FunFam" id="1.10.3470.10:FF:000001">
    <property type="entry name" value="Vitamin B12 ABC transporter permease BtuC"/>
    <property type="match status" value="1"/>
</dbReference>
<keyword evidence="4" id="KW-1003">Cell membrane</keyword>
<dbReference type="GO" id="GO:0033214">
    <property type="term" value="P:siderophore-iron import into cell"/>
    <property type="evidence" value="ECO:0007669"/>
    <property type="project" value="TreeGrafter"/>
</dbReference>
<evidence type="ECO:0000256" key="6">
    <source>
        <dbReference type="ARBA" id="ARBA00022989"/>
    </source>
</evidence>
<dbReference type="AlphaFoldDB" id="A0A7W8EDE5"/>
<comment type="similarity">
    <text evidence="2">Belongs to the binding-protein-dependent transport system permease family. FecCD subfamily.</text>
</comment>
<evidence type="ECO:0000256" key="3">
    <source>
        <dbReference type="ARBA" id="ARBA00022448"/>
    </source>
</evidence>
<dbReference type="InterPro" id="IPR000522">
    <property type="entry name" value="ABC_transptr_permease_BtuC"/>
</dbReference>
<feature type="transmembrane region" description="Helical" evidence="8">
    <location>
        <begin position="160"/>
        <end position="184"/>
    </location>
</feature>
<evidence type="ECO:0000256" key="7">
    <source>
        <dbReference type="ARBA" id="ARBA00023136"/>
    </source>
</evidence>
<keyword evidence="7 8" id="KW-0472">Membrane</keyword>
<comment type="caution">
    <text evidence="9">The sequence shown here is derived from an EMBL/GenBank/DDBJ whole genome shotgun (WGS) entry which is preliminary data.</text>
</comment>
<keyword evidence="6 8" id="KW-1133">Transmembrane helix</keyword>
<dbReference type="GO" id="GO:0005886">
    <property type="term" value="C:plasma membrane"/>
    <property type="evidence" value="ECO:0007669"/>
    <property type="project" value="UniProtKB-SubCell"/>
</dbReference>
<evidence type="ECO:0000313" key="10">
    <source>
        <dbReference type="Proteomes" id="UP000568380"/>
    </source>
</evidence>
<dbReference type="PANTHER" id="PTHR30472:SF1">
    <property type="entry name" value="FE(3+) DICITRATE TRANSPORT SYSTEM PERMEASE PROTEIN FECC-RELATED"/>
    <property type="match status" value="1"/>
</dbReference>
<dbReference type="EMBL" id="JACHIN010000002">
    <property type="protein sequence ID" value="MBB5076480.1"/>
    <property type="molecule type" value="Genomic_DNA"/>
</dbReference>
<dbReference type="RefSeq" id="WP_246508785.1">
    <property type="nucleotide sequence ID" value="NZ_JACHIN010000002.1"/>
</dbReference>
<feature type="transmembrane region" description="Helical" evidence="8">
    <location>
        <begin position="102"/>
        <end position="123"/>
    </location>
</feature>
<evidence type="ECO:0000256" key="2">
    <source>
        <dbReference type="ARBA" id="ARBA00007935"/>
    </source>
</evidence>
<organism evidence="9 10">
    <name type="scientific">Nonomuraea endophytica</name>
    <dbReference type="NCBI Taxonomy" id="714136"/>
    <lineage>
        <taxon>Bacteria</taxon>
        <taxon>Bacillati</taxon>
        <taxon>Actinomycetota</taxon>
        <taxon>Actinomycetes</taxon>
        <taxon>Streptosporangiales</taxon>
        <taxon>Streptosporangiaceae</taxon>
        <taxon>Nonomuraea</taxon>
    </lineage>
</organism>
<comment type="subcellular location">
    <subcellularLocation>
        <location evidence="1">Cell membrane</location>
        <topology evidence="1">Multi-pass membrane protein</topology>
    </subcellularLocation>
</comment>
<reference evidence="9 10" key="1">
    <citation type="submission" date="2020-08" db="EMBL/GenBank/DDBJ databases">
        <title>Genomic Encyclopedia of Type Strains, Phase IV (KMG-IV): sequencing the most valuable type-strain genomes for metagenomic binning, comparative biology and taxonomic classification.</title>
        <authorList>
            <person name="Goeker M."/>
        </authorList>
    </citation>
    <scope>NUCLEOTIDE SEQUENCE [LARGE SCALE GENOMIC DNA]</scope>
    <source>
        <strain evidence="9 10">DSM 45385</strain>
    </source>
</reference>
<protein>
    <submittedName>
        <fullName evidence="9">Iron complex transport system permease protein</fullName>
    </submittedName>
</protein>
<evidence type="ECO:0000313" key="9">
    <source>
        <dbReference type="EMBL" id="MBB5076480.1"/>
    </source>
</evidence>